<dbReference type="InterPro" id="IPR029052">
    <property type="entry name" value="Metallo-depent_PP-like"/>
</dbReference>
<keyword evidence="2" id="KW-1185">Reference proteome</keyword>
<gene>
    <name evidence="1" type="ORF">ACFPOU_08285</name>
</gene>
<dbReference type="Proteomes" id="UP001596031">
    <property type="component" value="Unassembled WGS sequence"/>
</dbReference>
<sequence>MSTGSKNVLCLPRNRVGRDFIVGDLGGAFDQVFEAMRDAGFDPSRDRLLSVGHLLAGEHSLTNCIRFLRTPSVFAVISNSEQDLIDLFADGVPDDESIEALAGMDFHGMAWLASCGHQQRMQLVTAMRMLPVAISVGDGGPSVGYVHGGLPGTTTWGEFLRGLQRGDESCLLAALRGTGGDIEVEGVDHVFSCYTPEWELTHRHANTIAVTPGPFLHVAADMMAPLKLVQGREVAHP</sequence>
<dbReference type="RefSeq" id="WP_379719380.1">
    <property type="nucleotide sequence ID" value="NZ_JBHSMS010000026.1"/>
</dbReference>
<reference evidence="2" key="1">
    <citation type="journal article" date="2019" name="Int. J. Syst. Evol. Microbiol.">
        <title>The Global Catalogue of Microorganisms (GCM) 10K type strain sequencing project: providing services to taxonomists for standard genome sequencing and annotation.</title>
        <authorList>
            <consortium name="The Broad Institute Genomics Platform"/>
            <consortium name="The Broad Institute Genome Sequencing Center for Infectious Disease"/>
            <person name="Wu L."/>
            <person name="Ma J."/>
        </authorList>
    </citation>
    <scope>NUCLEOTIDE SEQUENCE [LARGE SCALE GENOMIC DNA]</scope>
    <source>
        <strain evidence="2">CCUG 38813</strain>
    </source>
</reference>
<dbReference type="EMBL" id="JBHSMS010000026">
    <property type="protein sequence ID" value="MFC5511124.1"/>
    <property type="molecule type" value="Genomic_DNA"/>
</dbReference>
<comment type="caution">
    <text evidence="1">The sequence shown here is derived from an EMBL/GenBank/DDBJ whole genome shotgun (WGS) entry which is preliminary data.</text>
</comment>
<evidence type="ECO:0000313" key="2">
    <source>
        <dbReference type="Proteomes" id="UP001596031"/>
    </source>
</evidence>
<proteinExistence type="predicted"/>
<dbReference type="SUPFAM" id="SSF56300">
    <property type="entry name" value="Metallo-dependent phosphatases"/>
    <property type="match status" value="1"/>
</dbReference>
<protein>
    <submittedName>
        <fullName evidence="1">Uncharacterized protein</fullName>
    </submittedName>
</protein>
<name>A0ABW0PEP5_9BURK</name>
<organism evidence="1 2">
    <name type="scientific">Massilia jejuensis</name>
    <dbReference type="NCBI Taxonomy" id="648894"/>
    <lineage>
        <taxon>Bacteria</taxon>
        <taxon>Pseudomonadati</taxon>
        <taxon>Pseudomonadota</taxon>
        <taxon>Betaproteobacteria</taxon>
        <taxon>Burkholderiales</taxon>
        <taxon>Oxalobacteraceae</taxon>
        <taxon>Telluria group</taxon>
        <taxon>Massilia</taxon>
    </lineage>
</organism>
<evidence type="ECO:0000313" key="1">
    <source>
        <dbReference type="EMBL" id="MFC5511124.1"/>
    </source>
</evidence>
<dbReference type="Gene3D" id="3.60.21.10">
    <property type="match status" value="1"/>
</dbReference>
<accession>A0ABW0PEP5</accession>